<feature type="compositionally biased region" description="Low complexity" evidence="1">
    <location>
        <begin position="357"/>
        <end position="366"/>
    </location>
</feature>
<dbReference type="Proteomes" id="UP000313359">
    <property type="component" value="Unassembled WGS sequence"/>
</dbReference>
<feature type="compositionally biased region" description="Low complexity" evidence="1">
    <location>
        <begin position="578"/>
        <end position="601"/>
    </location>
</feature>
<feature type="region of interest" description="Disordered" evidence="1">
    <location>
        <begin position="1"/>
        <end position="204"/>
    </location>
</feature>
<dbReference type="STRING" id="1328759.A0A5C2S476"/>
<evidence type="ECO:0000313" key="2">
    <source>
        <dbReference type="EMBL" id="RPD58337.1"/>
    </source>
</evidence>
<feature type="compositionally biased region" description="Low complexity" evidence="1">
    <location>
        <begin position="417"/>
        <end position="430"/>
    </location>
</feature>
<dbReference type="OrthoDB" id="2755100at2759"/>
<feature type="region of interest" description="Disordered" evidence="1">
    <location>
        <begin position="811"/>
        <end position="910"/>
    </location>
</feature>
<evidence type="ECO:0000256" key="1">
    <source>
        <dbReference type="SAM" id="MobiDB-lite"/>
    </source>
</evidence>
<evidence type="ECO:0000313" key="3">
    <source>
        <dbReference type="Proteomes" id="UP000313359"/>
    </source>
</evidence>
<dbReference type="EMBL" id="ML122276">
    <property type="protein sequence ID" value="RPD58337.1"/>
    <property type="molecule type" value="Genomic_DNA"/>
</dbReference>
<proteinExistence type="predicted"/>
<feature type="compositionally biased region" description="Basic and acidic residues" evidence="1">
    <location>
        <begin position="105"/>
        <end position="118"/>
    </location>
</feature>
<feature type="region of interest" description="Disordered" evidence="1">
    <location>
        <begin position="613"/>
        <end position="642"/>
    </location>
</feature>
<feature type="compositionally biased region" description="Low complexity" evidence="1">
    <location>
        <begin position="42"/>
        <end position="51"/>
    </location>
</feature>
<feature type="region of interest" description="Disordered" evidence="1">
    <location>
        <begin position="303"/>
        <end position="452"/>
    </location>
</feature>
<feature type="compositionally biased region" description="Basic residues" evidence="1">
    <location>
        <begin position="169"/>
        <end position="184"/>
    </location>
</feature>
<keyword evidence="3" id="KW-1185">Reference proteome</keyword>
<feature type="compositionally biased region" description="Basic and acidic residues" evidence="1">
    <location>
        <begin position="375"/>
        <end position="385"/>
    </location>
</feature>
<dbReference type="AlphaFoldDB" id="A0A5C2S476"/>
<feature type="compositionally biased region" description="Polar residues" evidence="1">
    <location>
        <begin position="22"/>
        <end position="31"/>
    </location>
</feature>
<feature type="compositionally biased region" description="Polar residues" evidence="1">
    <location>
        <begin position="62"/>
        <end position="78"/>
    </location>
</feature>
<feature type="region of interest" description="Disordered" evidence="1">
    <location>
        <begin position="534"/>
        <end position="601"/>
    </location>
</feature>
<feature type="compositionally biased region" description="Acidic residues" evidence="1">
    <location>
        <begin position="128"/>
        <end position="146"/>
    </location>
</feature>
<accession>A0A5C2S476</accession>
<gene>
    <name evidence="2" type="ORF">L227DRAFT_613080</name>
</gene>
<protein>
    <submittedName>
        <fullName evidence="2">Uncharacterized protein</fullName>
    </submittedName>
</protein>
<name>A0A5C2S476_9APHY</name>
<feature type="compositionally biased region" description="Low complexity" evidence="1">
    <location>
        <begin position="836"/>
        <end position="853"/>
    </location>
</feature>
<organism evidence="2 3">
    <name type="scientific">Lentinus tigrinus ALCF2SS1-6</name>
    <dbReference type="NCBI Taxonomy" id="1328759"/>
    <lineage>
        <taxon>Eukaryota</taxon>
        <taxon>Fungi</taxon>
        <taxon>Dikarya</taxon>
        <taxon>Basidiomycota</taxon>
        <taxon>Agaricomycotina</taxon>
        <taxon>Agaricomycetes</taxon>
        <taxon>Polyporales</taxon>
        <taxon>Polyporaceae</taxon>
        <taxon>Lentinus</taxon>
    </lineage>
</organism>
<sequence length="1031" mass="110099">MPRLGTEASSSRRHNPQPLSGYHQTSSNPWTTRGDPPKRGESSSSVVTESSDPPDDFVGRSRASNSRTRWNARTSGSPYGSRPLSKHLPAESQPPEEMDMLVDLVPERDSDNDVEETRQGGTASSEVAADDDDDDVVDAPDSELETDPGAIDPTDHVSHPDAPLSGTAVKKREKNKKKRAKARAKAKEKEEIEATAPETIPLPPHDLLASMSRIAKLIDSLNAGASSNNPRALLRRLQDTLSLDGRTVSPEQWRAEVLRSVRRMEGMLGQIDKWQTQVAPAEIEALRQETARLEVRVRAVVEQEEEELTTTRGKGKERADVDVLVTEAEESSREEMVLRPGTPSADSDDSVSDSHPDSSSCPSDCDTGPTEPDPDDRSPVEEKTIQVEPPAPAPTPPPAASIPTSPIESTHAPPSPVSEAQAPSAEAPSPTDGPVIPSLASKNLNVPPEPPQDPVEYLAQHPWSMLEVLLLLEVVAHFPPAEHGWTFVTEAYNNLLITRPLQEWFGKQAAISNEEEVKMKTLLQNMNAEARQLRARPTTASALAKPPSAGPAPKAKAGERGKASQFGSAEAHAEANARAKTANAPAKAAASGPSEPAANAAKDAQIVTRLPFPLDDSIPASAPPPAQRTVSFPRRRPPFTLPSEDAKQFTRIMRSAAAGVRPPSTDSRAAMLILYSATKSRFPVRAAWDCWHRWCTPWVVQDPPTEGSDHSLVVVDYIAGNLGAPCGTSWTTQAQAPTFEYHPVPGTYPDAPGVQHRVSARYDPRPGMVAFARMTHLTAEKYWMDSGLGRGEGGRVSEDVLTGRRARLPATLAGIWPGKAPPPPRRPAGARPPQPAASSGPSPPATSASATPAVKSDGPVAPSARVSASGSLAVPATKANAPRPNSAPPVTITLPAPNAAPPAQPRQAATGTIARPQPPFVALPQPRKAPAPDPPRVPEGTLGNTVRPGIWPWFSHAAVRVSSLERLTGVRAHAVVFDKAFTGAGATEQGKRTTEERGVWIPHHLKSLVVPPRSSTVCITPSVTQDAIRVD</sequence>
<feature type="compositionally biased region" description="Pro residues" evidence="1">
    <location>
        <begin position="389"/>
        <end position="400"/>
    </location>
</feature>
<feature type="compositionally biased region" description="Low complexity" evidence="1">
    <location>
        <begin position="540"/>
        <end position="555"/>
    </location>
</feature>
<feature type="compositionally biased region" description="Pro residues" evidence="1">
    <location>
        <begin position="819"/>
        <end position="835"/>
    </location>
</feature>
<reference evidence="2" key="1">
    <citation type="journal article" date="2018" name="Genome Biol. Evol.">
        <title>Genomics and development of Lentinus tigrinus, a white-rot wood-decaying mushroom with dimorphic fruiting bodies.</title>
        <authorList>
            <person name="Wu B."/>
            <person name="Xu Z."/>
            <person name="Knudson A."/>
            <person name="Carlson A."/>
            <person name="Chen N."/>
            <person name="Kovaka S."/>
            <person name="LaButti K."/>
            <person name="Lipzen A."/>
            <person name="Pennachio C."/>
            <person name="Riley R."/>
            <person name="Schakwitz W."/>
            <person name="Umezawa K."/>
            <person name="Ohm R.A."/>
            <person name="Grigoriev I.V."/>
            <person name="Nagy L.G."/>
            <person name="Gibbons J."/>
            <person name="Hibbett D."/>
        </authorList>
    </citation>
    <scope>NUCLEOTIDE SEQUENCE [LARGE SCALE GENOMIC DNA]</scope>
    <source>
        <strain evidence="2">ALCF2SS1-6</strain>
    </source>
</reference>